<evidence type="ECO:0000256" key="4">
    <source>
        <dbReference type="ARBA" id="ARBA00023163"/>
    </source>
</evidence>
<dbReference type="Gene3D" id="3.40.190.10">
    <property type="entry name" value="Periplasmic binding protein-like II"/>
    <property type="match status" value="2"/>
</dbReference>
<name>A0ABV9BYE9_9GAMM</name>
<evidence type="ECO:0000256" key="1">
    <source>
        <dbReference type="ARBA" id="ARBA00009437"/>
    </source>
</evidence>
<keyword evidence="7" id="KW-1185">Reference proteome</keyword>
<dbReference type="SUPFAM" id="SSF53850">
    <property type="entry name" value="Periplasmic binding protein-like II"/>
    <property type="match status" value="1"/>
</dbReference>
<feature type="domain" description="HTH lysR-type" evidence="5">
    <location>
        <begin position="4"/>
        <end position="61"/>
    </location>
</feature>
<dbReference type="InterPro" id="IPR036390">
    <property type="entry name" value="WH_DNA-bd_sf"/>
</dbReference>
<dbReference type="PANTHER" id="PTHR30537">
    <property type="entry name" value="HTH-TYPE TRANSCRIPTIONAL REGULATOR"/>
    <property type="match status" value="1"/>
</dbReference>
<evidence type="ECO:0000256" key="2">
    <source>
        <dbReference type="ARBA" id="ARBA00023015"/>
    </source>
</evidence>
<comment type="similarity">
    <text evidence="1">Belongs to the LysR transcriptional regulatory family.</text>
</comment>
<dbReference type="PANTHER" id="PTHR30537:SF79">
    <property type="entry name" value="TRANSCRIPTIONAL REGULATOR-RELATED"/>
    <property type="match status" value="1"/>
</dbReference>
<dbReference type="InterPro" id="IPR005119">
    <property type="entry name" value="LysR_subst-bd"/>
</dbReference>
<dbReference type="EMBL" id="JBHSGA010000004">
    <property type="protein sequence ID" value="MFC4525636.1"/>
    <property type="molecule type" value="Genomic_DNA"/>
</dbReference>
<comment type="caution">
    <text evidence="6">The sequence shown here is derived from an EMBL/GenBank/DDBJ whole genome shotgun (WGS) entry which is preliminary data.</text>
</comment>
<dbReference type="Pfam" id="PF00126">
    <property type="entry name" value="HTH_1"/>
    <property type="match status" value="1"/>
</dbReference>
<dbReference type="SUPFAM" id="SSF46785">
    <property type="entry name" value="Winged helix' DNA-binding domain"/>
    <property type="match status" value="1"/>
</dbReference>
<dbReference type="InterPro" id="IPR000847">
    <property type="entry name" value="LysR_HTH_N"/>
</dbReference>
<dbReference type="PRINTS" id="PR00039">
    <property type="entry name" value="HTHLYSR"/>
</dbReference>
<evidence type="ECO:0000256" key="3">
    <source>
        <dbReference type="ARBA" id="ARBA00023125"/>
    </source>
</evidence>
<evidence type="ECO:0000313" key="7">
    <source>
        <dbReference type="Proteomes" id="UP001595961"/>
    </source>
</evidence>
<dbReference type="CDD" id="cd08432">
    <property type="entry name" value="PBP2_GcdR_TrpI_HvrB_AmpR_like"/>
    <property type="match status" value="1"/>
</dbReference>
<dbReference type="RefSeq" id="WP_266152005.1">
    <property type="nucleotide sequence ID" value="NZ_CP064028.1"/>
</dbReference>
<organism evidence="6 7">
    <name type="scientific">Dyella halodurans</name>
    <dbReference type="NCBI Taxonomy" id="1920171"/>
    <lineage>
        <taxon>Bacteria</taxon>
        <taxon>Pseudomonadati</taxon>
        <taxon>Pseudomonadota</taxon>
        <taxon>Gammaproteobacteria</taxon>
        <taxon>Lysobacterales</taxon>
        <taxon>Rhodanobacteraceae</taxon>
        <taxon>Dyella</taxon>
    </lineage>
</organism>
<dbReference type="InterPro" id="IPR036388">
    <property type="entry name" value="WH-like_DNA-bd_sf"/>
</dbReference>
<dbReference type="Gene3D" id="1.10.10.10">
    <property type="entry name" value="Winged helix-like DNA-binding domain superfamily/Winged helix DNA-binding domain"/>
    <property type="match status" value="1"/>
</dbReference>
<dbReference type="PROSITE" id="PS50931">
    <property type="entry name" value="HTH_LYSR"/>
    <property type="match status" value="1"/>
</dbReference>
<gene>
    <name evidence="6" type="ORF">ACFO5W_03195</name>
</gene>
<keyword evidence="2" id="KW-0805">Transcription regulation</keyword>
<sequence>MGRPPLIALQGFVIAARTGNVTLAAQQLHLTASALSHQIRGLEERLGRRVFIRGPRGVELTPEGARLLESVGPSFESIERAMRQFSAPHADVLTLSLMPSMASSWLLPRLPKFVAQHPQLQLNLQSRVDLVNFDREPVDAAMRFGPGEWPGVVAEHLFDDWLTPIASPELIARLGQPTLETLSDWPLLRDPENVWAKWFHTFGGKPPARYVAHFDDTETLHRAAIEGMGIALGRVTMARPLVDAGQLVWLSTQRLRADFAHYLVYPPRSEKHPALLAFRAWLLEEAQRYSLAPAQAKWRANKRRSG</sequence>
<keyword evidence="4" id="KW-0804">Transcription</keyword>
<dbReference type="Pfam" id="PF03466">
    <property type="entry name" value="LysR_substrate"/>
    <property type="match status" value="1"/>
</dbReference>
<evidence type="ECO:0000313" key="6">
    <source>
        <dbReference type="EMBL" id="MFC4525636.1"/>
    </source>
</evidence>
<dbReference type="InterPro" id="IPR058163">
    <property type="entry name" value="LysR-type_TF_proteobact-type"/>
</dbReference>
<accession>A0ABV9BYE9</accession>
<evidence type="ECO:0000259" key="5">
    <source>
        <dbReference type="PROSITE" id="PS50931"/>
    </source>
</evidence>
<reference evidence="7" key="1">
    <citation type="journal article" date="2019" name="Int. J. Syst. Evol. Microbiol.">
        <title>The Global Catalogue of Microorganisms (GCM) 10K type strain sequencing project: providing services to taxonomists for standard genome sequencing and annotation.</title>
        <authorList>
            <consortium name="The Broad Institute Genomics Platform"/>
            <consortium name="The Broad Institute Genome Sequencing Center for Infectious Disease"/>
            <person name="Wu L."/>
            <person name="Ma J."/>
        </authorList>
    </citation>
    <scope>NUCLEOTIDE SEQUENCE [LARGE SCALE GENOMIC DNA]</scope>
    <source>
        <strain evidence="7">CCM 4481</strain>
    </source>
</reference>
<proteinExistence type="inferred from homology"/>
<protein>
    <submittedName>
        <fullName evidence="6">LysR substrate-binding domain-containing protein</fullName>
    </submittedName>
</protein>
<dbReference type="Proteomes" id="UP001595961">
    <property type="component" value="Unassembled WGS sequence"/>
</dbReference>
<keyword evidence="3" id="KW-0238">DNA-binding</keyword>